<protein>
    <submittedName>
        <fullName evidence="6">FAD-dependent monooxygenase</fullName>
    </submittedName>
</protein>
<dbReference type="RefSeq" id="WP_308481854.1">
    <property type="nucleotide sequence ID" value="NZ_OY726397.1"/>
</dbReference>
<keyword evidence="3" id="KW-0274">FAD</keyword>
<keyword evidence="2" id="KW-0285">Flavoprotein</keyword>
<keyword evidence="7" id="KW-1185">Reference proteome</keyword>
<keyword evidence="6" id="KW-0503">Monooxygenase</keyword>
<name>A0ABM9LJT3_9MYCO</name>
<evidence type="ECO:0000256" key="4">
    <source>
        <dbReference type="ARBA" id="ARBA00023002"/>
    </source>
</evidence>
<reference evidence="6 7" key="1">
    <citation type="submission" date="2023-08" db="EMBL/GenBank/DDBJ databases">
        <authorList>
            <person name="Folkvardsen B D."/>
            <person name="Norman A."/>
        </authorList>
    </citation>
    <scope>NUCLEOTIDE SEQUENCE [LARGE SCALE GENOMIC DNA]</scope>
    <source>
        <strain evidence="6 7">Mu0053</strain>
    </source>
</reference>
<dbReference type="EMBL" id="OY726397">
    <property type="protein sequence ID" value="CAJ1500291.1"/>
    <property type="molecule type" value="Genomic_DNA"/>
</dbReference>
<feature type="domain" description="FAD-binding" evidence="5">
    <location>
        <begin position="9"/>
        <end position="341"/>
    </location>
</feature>
<evidence type="ECO:0000256" key="3">
    <source>
        <dbReference type="ARBA" id="ARBA00022827"/>
    </source>
</evidence>
<dbReference type="InterPro" id="IPR036188">
    <property type="entry name" value="FAD/NAD-bd_sf"/>
</dbReference>
<sequence length="394" mass="40826">MTSSRRSFVVVGAGIAGLAAAAALQRRGHSVRVLEERADTAPGAGISIWPNALAALDEIGLGDDVRAAGGRITAGALRWHDGSWLRRPSAQRIVRALGEPLVVIQRAALRDVLTAALAPDTVSYGVAVTAVDQAAGPPVSLTTSHGTRVTADAVIGADGVNSVVARHLNGPLPARFAGYTAWRGVAAYSLDPALAGETLGAGTEVGHVPLGSDSTYWFATERAPEGHRAPGGELAYLQAKFARWADPVPAVLAATDPRDVLRNDLYDRAVAGRWADGSVVLIGDAAHPMRPHLGQGGCQGLEDAAILAHLIDLQLAEGAEPAAAFARFAAFRRPRLRTLVRESKLIGQVVNLRPAVLSAAAGRATALVPEAVLTRHLAGIAAGSAFRLPGSGRR</sequence>
<dbReference type="Proteomes" id="UP001190465">
    <property type="component" value="Chromosome"/>
</dbReference>
<proteinExistence type="predicted"/>
<dbReference type="InterPro" id="IPR002938">
    <property type="entry name" value="FAD-bd"/>
</dbReference>
<dbReference type="Pfam" id="PF01494">
    <property type="entry name" value="FAD_binding_3"/>
    <property type="match status" value="1"/>
</dbReference>
<evidence type="ECO:0000259" key="5">
    <source>
        <dbReference type="Pfam" id="PF01494"/>
    </source>
</evidence>
<dbReference type="PANTHER" id="PTHR46496">
    <property type="match status" value="1"/>
</dbReference>
<comment type="cofactor">
    <cofactor evidence="1">
        <name>FAD</name>
        <dbReference type="ChEBI" id="CHEBI:57692"/>
    </cofactor>
</comment>
<evidence type="ECO:0000313" key="6">
    <source>
        <dbReference type="EMBL" id="CAJ1500291.1"/>
    </source>
</evidence>
<evidence type="ECO:0000256" key="2">
    <source>
        <dbReference type="ARBA" id="ARBA00022630"/>
    </source>
</evidence>
<dbReference type="GO" id="GO:0004497">
    <property type="term" value="F:monooxygenase activity"/>
    <property type="evidence" value="ECO:0007669"/>
    <property type="project" value="UniProtKB-KW"/>
</dbReference>
<keyword evidence="4" id="KW-0560">Oxidoreductase</keyword>
<accession>A0ABM9LJT3</accession>
<evidence type="ECO:0000256" key="1">
    <source>
        <dbReference type="ARBA" id="ARBA00001974"/>
    </source>
</evidence>
<evidence type="ECO:0000313" key="7">
    <source>
        <dbReference type="Proteomes" id="UP001190465"/>
    </source>
</evidence>
<gene>
    <name evidence="6" type="ORF">MU0053_001634</name>
</gene>
<dbReference type="PANTHER" id="PTHR46496:SF1">
    <property type="entry name" value="ZEAXANTHIN EPOXIDASE, CHLOROPLASTIC"/>
    <property type="match status" value="1"/>
</dbReference>
<organism evidence="6 7">
    <name type="scientific">[Mycobacterium] burgundiense</name>
    <dbReference type="NCBI Taxonomy" id="3064286"/>
    <lineage>
        <taxon>Bacteria</taxon>
        <taxon>Bacillati</taxon>
        <taxon>Actinomycetota</taxon>
        <taxon>Actinomycetes</taxon>
        <taxon>Mycobacteriales</taxon>
        <taxon>Mycobacteriaceae</taxon>
        <taxon>Mycolicibacterium</taxon>
    </lineage>
</organism>
<dbReference type="PRINTS" id="PR00420">
    <property type="entry name" value="RNGMNOXGNASE"/>
</dbReference>
<dbReference type="SUPFAM" id="SSF51905">
    <property type="entry name" value="FAD/NAD(P)-binding domain"/>
    <property type="match status" value="1"/>
</dbReference>
<dbReference type="Gene3D" id="3.50.50.60">
    <property type="entry name" value="FAD/NAD(P)-binding domain"/>
    <property type="match status" value="1"/>
</dbReference>